<proteinExistence type="predicted"/>
<dbReference type="RefSeq" id="WP_136819246.1">
    <property type="nucleotide sequence ID" value="NZ_BMJX01000001.1"/>
</dbReference>
<dbReference type="AlphaFoldDB" id="A0A4U0H974"/>
<keyword evidence="2" id="KW-1185">Reference proteome</keyword>
<evidence type="ECO:0000313" key="2">
    <source>
        <dbReference type="Proteomes" id="UP000309872"/>
    </source>
</evidence>
<dbReference type="EMBL" id="SUKA01000001">
    <property type="protein sequence ID" value="TJY68381.1"/>
    <property type="molecule type" value="Genomic_DNA"/>
</dbReference>
<evidence type="ECO:0000313" key="1">
    <source>
        <dbReference type="EMBL" id="TJY68381.1"/>
    </source>
</evidence>
<dbReference type="OrthoDB" id="711313at2"/>
<gene>
    <name evidence="1" type="ORF">FAZ19_03760</name>
</gene>
<protein>
    <submittedName>
        <fullName evidence="1">Uncharacterized protein</fullName>
    </submittedName>
</protein>
<organism evidence="1 2">
    <name type="scientific">Sphingobacterium alkalisoli</name>
    <dbReference type="NCBI Taxonomy" id="1874115"/>
    <lineage>
        <taxon>Bacteria</taxon>
        <taxon>Pseudomonadati</taxon>
        <taxon>Bacteroidota</taxon>
        <taxon>Sphingobacteriia</taxon>
        <taxon>Sphingobacteriales</taxon>
        <taxon>Sphingobacteriaceae</taxon>
        <taxon>Sphingobacterium</taxon>
    </lineage>
</organism>
<reference evidence="1 2" key="1">
    <citation type="submission" date="2019-04" db="EMBL/GenBank/DDBJ databases">
        <title>Sphingobacterium olei sp. nov., isolated from oil-contaminated soil.</title>
        <authorList>
            <person name="Liu B."/>
        </authorList>
    </citation>
    <scope>NUCLEOTIDE SEQUENCE [LARGE SCALE GENOMIC DNA]</scope>
    <source>
        <strain evidence="1 2">Y3L14</strain>
    </source>
</reference>
<sequence length="514" mass="55999">MMRKINLWHYMCVLLLLVAAVQGCRKDSFYGLDDGGKPDDPLLYAAKVWHQQNLEFAQKKKAKSSDLDITKLHFQWDKHGISKNQQGKPVLTVPIRYAGQGNDTYVELGFIVDAGGNANGMIKEYFGDPFVSNTPLNLYSGTGNRFLSGTFIRSRKSMAVDIRRSQGLKAGLQKLASTGGGGGDTTINGGTIEEVLVTAQQNNWGGGGGTYLGIISGGVFHEGGISDNEPPPNSNTIEAVTVMGYTTSGNGSDAWYQGTYSPGDFSSIPVTPGVAYVVVAADPNKKLTTVPSGDSCFGRYAVNERLNIPLMRLTNTHALNNTKNVLVGGKNVEYGYETLAKDLVTFEIDNNPLKSGTVSNVNFSTRWSAATGYTIGYTHTHPNNSAPSPSDLFIGTQWYNTVPVGERSIFAGYYTSTIITDDYLYVVTVKDETKWAAIDLSDPTARTQANTEYQQHAQEFFRDTQRKSRVEAAEYALLTMYGDAVNIYRSPNNGTLNFSALRKQLGMAMPSPCN</sequence>
<comment type="caution">
    <text evidence="1">The sequence shown here is derived from an EMBL/GenBank/DDBJ whole genome shotgun (WGS) entry which is preliminary data.</text>
</comment>
<dbReference type="Proteomes" id="UP000309872">
    <property type="component" value="Unassembled WGS sequence"/>
</dbReference>
<accession>A0A4U0H974</accession>
<name>A0A4U0H974_9SPHI</name>
<dbReference type="PROSITE" id="PS51257">
    <property type="entry name" value="PROKAR_LIPOPROTEIN"/>
    <property type="match status" value="1"/>
</dbReference>